<organism evidence="1 2">
    <name type="scientific">Roseibium litorale</name>
    <dbReference type="NCBI Taxonomy" id="2803841"/>
    <lineage>
        <taxon>Bacteria</taxon>
        <taxon>Pseudomonadati</taxon>
        <taxon>Pseudomonadota</taxon>
        <taxon>Alphaproteobacteria</taxon>
        <taxon>Hyphomicrobiales</taxon>
        <taxon>Stappiaceae</taxon>
        <taxon>Roseibium</taxon>
    </lineage>
</organism>
<proteinExistence type="predicted"/>
<dbReference type="RefSeq" id="WP_192150621.1">
    <property type="nucleotide sequence ID" value="NZ_JACYXI010000019.1"/>
</dbReference>
<reference evidence="2" key="1">
    <citation type="submission" date="2020-09" db="EMBL/GenBank/DDBJ databases">
        <title>The genome sequence of strain Labrenzia suaedae 4C16A.</title>
        <authorList>
            <person name="Liu Y."/>
        </authorList>
    </citation>
    <scope>NUCLEOTIDE SEQUENCE [LARGE SCALE GENOMIC DNA]</scope>
    <source>
        <strain evidence="2">4C16A</strain>
    </source>
</reference>
<dbReference type="Proteomes" id="UP000632063">
    <property type="component" value="Unassembled WGS sequence"/>
</dbReference>
<dbReference type="Pfam" id="PF10983">
    <property type="entry name" value="DUF2793"/>
    <property type="match status" value="1"/>
</dbReference>
<keyword evidence="2" id="KW-1185">Reference proteome</keyword>
<sequence>MTTTPILSLPEIAAAQSQKHVTHNEALGVLDAIVQLSVLSQAQENAPVSPANGARYIVPAGAAGDFAGQDGKIASYRDGAWSFYAPGAGWSAYVVDEGGFALFRNGAWSGPGEAIVSSTLHGAQSRIVTVEEELSLTGASVSSSIVIPDRAICFGVSTRTTEAITGATSYNCGISGEASKFGGALGIAAGSTNAGVIGPQAFYIDTTITITANMSSFTGGKVRIALHYFMPRVPQI</sequence>
<dbReference type="EMBL" id="JACYXI010000019">
    <property type="protein sequence ID" value="MBD8894045.1"/>
    <property type="molecule type" value="Genomic_DNA"/>
</dbReference>
<evidence type="ECO:0000313" key="2">
    <source>
        <dbReference type="Proteomes" id="UP000632063"/>
    </source>
</evidence>
<comment type="caution">
    <text evidence="1">The sequence shown here is derived from an EMBL/GenBank/DDBJ whole genome shotgun (WGS) entry which is preliminary data.</text>
</comment>
<accession>A0ABR9CT48</accession>
<dbReference type="InterPro" id="IPR021251">
    <property type="entry name" value="DUF2793"/>
</dbReference>
<evidence type="ECO:0000313" key="1">
    <source>
        <dbReference type="EMBL" id="MBD8894045.1"/>
    </source>
</evidence>
<reference evidence="1 2" key="2">
    <citation type="journal article" date="2021" name="Int. J. Syst. Evol. Microbiol.">
        <title>Roseibium litorale sp. nov., isolated from a tidal flat sediment and proposal for the reclassification of Labrenzia polysiphoniae as Roseibium polysiphoniae comb. nov.</title>
        <authorList>
            <person name="Liu Y."/>
            <person name="Pei T."/>
            <person name="Du J."/>
            <person name="Chao M."/>
            <person name="Deng M.R."/>
            <person name="Zhu H."/>
        </authorList>
    </citation>
    <scope>NUCLEOTIDE SEQUENCE [LARGE SCALE GENOMIC DNA]</scope>
    <source>
        <strain evidence="1 2">4C16A</strain>
    </source>
</reference>
<gene>
    <name evidence="1" type="ORF">IG616_21065</name>
</gene>
<protein>
    <submittedName>
        <fullName evidence="1">DUF2793 domain-containing protein</fullName>
    </submittedName>
</protein>
<name>A0ABR9CT48_9HYPH</name>